<dbReference type="EMBL" id="FOFX01000038">
    <property type="protein sequence ID" value="SEQ32173.1"/>
    <property type="molecule type" value="Genomic_DNA"/>
</dbReference>
<name>A0A1H9F3Z9_9PROT</name>
<dbReference type="AlphaFoldDB" id="A0A1H9F3Z9"/>
<organism evidence="1 2">
    <name type="scientific">Nitrosomonas ureae</name>
    <dbReference type="NCBI Taxonomy" id="44577"/>
    <lineage>
        <taxon>Bacteria</taxon>
        <taxon>Pseudomonadati</taxon>
        <taxon>Pseudomonadota</taxon>
        <taxon>Betaproteobacteria</taxon>
        <taxon>Nitrosomonadales</taxon>
        <taxon>Nitrosomonadaceae</taxon>
        <taxon>Nitrosomonas</taxon>
    </lineage>
</organism>
<gene>
    <name evidence="1" type="ORF">SAMN05421510_10381</name>
</gene>
<evidence type="ECO:0000313" key="2">
    <source>
        <dbReference type="Proteomes" id="UP000181998"/>
    </source>
</evidence>
<protein>
    <submittedName>
        <fullName evidence="1">Uncharacterized protein</fullName>
    </submittedName>
</protein>
<dbReference type="RefSeq" id="WP_074721713.1">
    <property type="nucleotide sequence ID" value="NZ_FOFX01000038.1"/>
</dbReference>
<reference evidence="1 2" key="1">
    <citation type="submission" date="2016-10" db="EMBL/GenBank/DDBJ databases">
        <authorList>
            <person name="de Groot N.N."/>
        </authorList>
    </citation>
    <scope>NUCLEOTIDE SEQUENCE [LARGE SCALE GENOMIC DNA]</scope>
    <source>
        <strain evidence="1 2">Nm9</strain>
    </source>
</reference>
<dbReference type="OrthoDB" id="5377673at2"/>
<proteinExistence type="predicted"/>
<accession>A0A1H9F3Z9</accession>
<sequence>MSFSKYHHQLLVKNLIEVSGIEETYLILAEANHQNKHEWLFDFYEHLPKSKISPERLDQLYYLYNSAESRELPNNWDYLLNYQAIESEVISKITEIIVIKSKVNINYATSLFNLFNHFSEVNKEIAIHFAGKTGLLKQVYLLWLNTYQNGDHDGSNFDYFLDQDSNFIVEYIDWMYKKKKWVSRHDDHRNYSFIWKRDDYHEIMIKAAERIFQHEKGDYPYSFFHVFFGVKEENHELQKITSRKKEFLMQLIEDRYSNVKFMRFVFGLISILSEDDRPSLISRYTCLNNNFEDFEQLSLEPSSRSWSGSAVPMHQRRVDFLQTLIPLFNTVSLLEHKHYIEQKIKNIRDEIEREKKRDFMDG</sequence>
<evidence type="ECO:0000313" key="1">
    <source>
        <dbReference type="EMBL" id="SEQ32173.1"/>
    </source>
</evidence>
<dbReference type="Proteomes" id="UP000181998">
    <property type="component" value="Unassembled WGS sequence"/>
</dbReference>